<evidence type="ECO:0000256" key="1">
    <source>
        <dbReference type="ARBA" id="ARBA00022741"/>
    </source>
</evidence>
<keyword evidence="5" id="KW-1185">Reference proteome</keyword>
<sequence>AQQVAEGLRSGGWPVALLPEDWAAARAGGQVVVGSRAAAFAPLPTLAGAVVLDGHDRALREQAAPTWWAPEVLAQQAKEAAVPWLATSPCPTAGLLDLGPLSIPPRAVERAGWPAVEVVDLARADPREGLVSGTLVRWCRWAHGEPGRRVVVVLNRLGEARRVRCARCRALQRCEDCASPLQGPGPGAPAVLSCPTCGAERPLVCAACGTTRLRQEQPGAAR</sequence>
<keyword evidence="2" id="KW-0067">ATP-binding</keyword>
<gene>
    <name evidence="4" type="ORF">ACFFRE_13685</name>
</gene>
<protein>
    <recommendedName>
        <fullName evidence="6">Primosomal protein N' 3' DNA-binding domain-containing protein</fullName>
    </recommendedName>
</protein>
<accession>A0ABV6C659</accession>
<keyword evidence="1" id="KW-0547">Nucleotide-binding</keyword>
<organism evidence="4 5">
    <name type="scientific">Aciditerrimonas ferrireducens</name>
    <dbReference type="NCBI Taxonomy" id="667306"/>
    <lineage>
        <taxon>Bacteria</taxon>
        <taxon>Bacillati</taxon>
        <taxon>Actinomycetota</taxon>
        <taxon>Acidimicrobiia</taxon>
        <taxon>Acidimicrobiales</taxon>
        <taxon>Acidimicrobiaceae</taxon>
        <taxon>Aciditerrimonas</taxon>
    </lineage>
</organism>
<evidence type="ECO:0008006" key="6">
    <source>
        <dbReference type="Google" id="ProtNLM"/>
    </source>
</evidence>
<dbReference type="EMBL" id="JBHLYQ010000313">
    <property type="protein sequence ID" value="MFC0083179.1"/>
    <property type="molecule type" value="Genomic_DNA"/>
</dbReference>
<reference evidence="4 5" key="1">
    <citation type="submission" date="2024-09" db="EMBL/GenBank/DDBJ databases">
        <authorList>
            <person name="Sun Q."/>
            <person name="Mori K."/>
        </authorList>
    </citation>
    <scope>NUCLEOTIDE SEQUENCE [LARGE SCALE GENOMIC DNA]</scope>
    <source>
        <strain evidence="4 5">JCM 15389</strain>
    </source>
</reference>
<dbReference type="PANTHER" id="PTHR30580">
    <property type="entry name" value="PRIMOSOMAL PROTEIN N"/>
    <property type="match status" value="1"/>
</dbReference>
<dbReference type="PANTHER" id="PTHR30580:SF0">
    <property type="entry name" value="PRIMOSOMAL PROTEIN N"/>
    <property type="match status" value="1"/>
</dbReference>
<comment type="caution">
    <text evidence="4">The sequence shown here is derived from an EMBL/GenBank/DDBJ whole genome shotgun (WGS) entry which is preliminary data.</text>
</comment>
<keyword evidence="3" id="KW-0238">DNA-binding</keyword>
<dbReference type="InterPro" id="IPR027417">
    <property type="entry name" value="P-loop_NTPase"/>
</dbReference>
<feature type="non-terminal residue" evidence="4">
    <location>
        <position position="222"/>
    </location>
</feature>
<dbReference type="Gene3D" id="3.40.50.300">
    <property type="entry name" value="P-loop containing nucleotide triphosphate hydrolases"/>
    <property type="match status" value="1"/>
</dbReference>
<dbReference type="Proteomes" id="UP001589788">
    <property type="component" value="Unassembled WGS sequence"/>
</dbReference>
<evidence type="ECO:0000313" key="5">
    <source>
        <dbReference type="Proteomes" id="UP001589788"/>
    </source>
</evidence>
<evidence type="ECO:0000256" key="2">
    <source>
        <dbReference type="ARBA" id="ARBA00022840"/>
    </source>
</evidence>
<proteinExistence type="predicted"/>
<name>A0ABV6C659_9ACTN</name>
<feature type="non-terminal residue" evidence="4">
    <location>
        <position position="1"/>
    </location>
</feature>
<evidence type="ECO:0000256" key="3">
    <source>
        <dbReference type="ARBA" id="ARBA00023125"/>
    </source>
</evidence>
<evidence type="ECO:0000313" key="4">
    <source>
        <dbReference type="EMBL" id="MFC0083179.1"/>
    </source>
</evidence>